<feature type="transmembrane region" description="Helical" evidence="1">
    <location>
        <begin position="6"/>
        <end position="25"/>
    </location>
</feature>
<organism evidence="2 3">
    <name type="scientific">Flammeovirga aprica JL-4</name>
    <dbReference type="NCBI Taxonomy" id="694437"/>
    <lineage>
        <taxon>Bacteria</taxon>
        <taxon>Pseudomonadati</taxon>
        <taxon>Bacteroidota</taxon>
        <taxon>Cytophagia</taxon>
        <taxon>Cytophagales</taxon>
        <taxon>Flammeovirgaceae</taxon>
        <taxon>Flammeovirga</taxon>
    </lineage>
</organism>
<dbReference type="RefSeq" id="WP_169657594.1">
    <property type="nucleotide sequence ID" value="NZ_JABANE010000039.1"/>
</dbReference>
<sequence length="238" mass="27864">MVLTLNGIYGIIAIVSFLTAFFASYNTLRTFDLKAFLYLQNDISTGNGEIINVFYTNTIENGVPIYRYDYIFHSKMGDFNWSSYHKAGYYKVGDKVIIEYHNQKPHINRIKGVNHSGIDQLFILALIVTAFMLFINFWIGNNRINILSEGEITRAILLEKENTSNPKRWLKRMQLSYITSNCQIRQTSRFVLNQPSTTEYTLIYHKSKPKKTIIVEHLPWYIQEDVKDIYNLYSLTKQ</sequence>
<comment type="caution">
    <text evidence="2">The sequence shown here is derived from an EMBL/GenBank/DDBJ whole genome shotgun (WGS) entry which is preliminary data.</text>
</comment>
<name>A0A7X9RV81_9BACT</name>
<evidence type="ECO:0000313" key="2">
    <source>
        <dbReference type="EMBL" id="NME69316.1"/>
    </source>
</evidence>
<proteinExistence type="predicted"/>
<dbReference type="Proteomes" id="UP000576082">
    <property type="component" value="Unassembled WGS sequence"/>
</dbReference>
<dbReference type="EMBL" id="JABANE010000039">
    <property type="protein sequence ID" value="NME69316.1"/>
    <property type="molecule type" value="Genomic_DNA"/>
</dbReference>
<keyword evidence="1" id="KW-0472">Membrane</keyword>
<dbReference type="AlphaFoldDB" id="A0A7X9RV81"/>
<keyword evidence="3" id="KW-1185">Reference proteome</keyword>
<evidence type="ECO:0000256" key="1">
    <source>
        <dbReference type="SAM" id="Phobius"/>
    </source>
</evidence>
<evidence type="ECO:0000313" key="3">
    <source>
        <dbReference type="Proteomes" id="UP000576082"/>
    </source>
</evidence>
<feature type="transmembrane region" description="Helical" evidence="1">
    <location>
        <begin position="121"/>
        <end position="139"/>
    </location>
</feature>
<gene>
    <name evidence="2" type="ORF">HHU12_15175</name>
</gene>
<keyword evidence="1" id="KW-1133">Transmembrane helix</keyword>
<evidence type="ECO:0008006" key="4">
    <source>
        <dbReference type="Google" id="ProtNLM"/>
    </source>
</evidence>
<accession>A0A7X9RV81</accession>
<reference evidence="2 3" key="1">
    <citation type="submission" date="2020-04" db="EMBL/GenBank/DDBJ databases">
        <title>Flammeovirga sp. SR4, a novel species isolated from seawater.</title>
        <authorList>
            <person name="Wang X."/>
        </authorList>
    </citation>
    <scope>NUCLEOTIDE SEQUENCE [LARGE SCALE GENOMIC DNA]</scope>
    <source>
        <strain evidence="2 3">ATCC 23126</strain>
    </source>
</reference>
<keyword evidence="1" id="KW-0812">Transmembrane</keyword>
<protein>
    <recommendedName>
        <fullName evidence="4">DUF3592 domain-containing protein</fullName>
    </recommendedName>
</protein>